<evidence type="ECO:0000256" key="1">
    <source>
        <dbReference type="ARBA" id="ARBA00022448"/>
    </source>
</evidence>
<evidence type="ECO:0000256" key="4">
    <source>
        <dbReference type="ARBA" id="ARBA00022982"/>
    </source>
</evidence>
<dbReference type="Pfam" id="PF02085">
    <property type="entry name" value="Cytochrom_CIII"/>
    <property type="match status" value="1"/>
</dbReference>
<dbReference type="CDD" id="cd08168">
    <property type="entry name" value="Cytochrom_C3"/>
    <property type="match status" value="1"/>
</dbReference>
<evidence type="ECO:0000256" key="5">
    <source>
        <dbReference type="ARBA" id="ARBA00023004"/>
    </source>
</evidence>
<keyword evidence="6" id="KW-0732">Signal</keyword>
<evidence type="ECO:0000313" key="9">
    <source>
        <dbReference type="Proteomes" id="UP000019760"/>
    </source>
</evidence>
<dbReference type="PROSITE" id="PS51257">
    <property type="entry name" value="PROKAR_LIPOPROTEIN"/>
    <property type="match status" value="1"/>
</dbReference>
<sequence>MTPHRRHLLPPLLAGSCALLALGAGVAHFRHDTRHRGEPLSFPHAVHGQFPCMTCHHDVNDPLLQSGPSKECVACHLLTPATSADTQRLFHEFCEGCHLRMARNGRKSGPVKDCTACHVAHHPPVRGTFIFR</sequence>
<dbReference type="AlphaFoldDB" id="A0A023D6X9"/>
<dbReference type="Gene3D" id="3.90.10.10">
    <property type="entry name" value="Cytochrome C3"/>
    <property type="match status" value="1"/>
</dbReference>
<dbReference type="SUPFAM" id="SSF48695">
    <property type="entry name" value="Multiheme cytochromes"/>
    <property type="match status" value="1"/>
</dbReference>
<feature type="chain" id="PRO_5030001433" evidence="6">
    <location>
        <begin position="24"/>
        <end position="132"/>
    </location>
</feature>
<evidence type="ECO:0000313" key="8">
    <source>
        <dbReference type="EMBL" id="GAJ29922.1"/>
    </source>
</evidence>
<dbReference type="GO" id="GO:0046872">
    <property type="term" value="F:metal ion binding"/>
    <property type="evidence" value="ECO:0007669"/>
    <property type="project" value="UniProtKB-KW"/>
</dbReference>
<dbReference type="InterPro" id="IPR036280">
    <property type="entry name" value="Multihaem_cyt_sf"/>
</dbReference>
<dbReference type="Proteomes" id="UP000019760">
    <property type="component" value="Unassembled WGS sequence"/>
</dbReference>
<dbReference type="InterPro" id="IPR020942">
    <property type="entry name" value="Cyt_c_III_dom"/>
</dbReference>
<gene>
    <name evidence="8" type="ORF">Amme_085_050</name>
</gene>
<evidence type="ECO:0000256" key="6">
    <source>
        <dbReference type="SAM" id="SignalP"/>
    </source>
</evidence>
<keyword evidence="9" id="KW-1185">Reference proteome</keyword>
<keyword evidence="5" id="KW-0408">Iron</keyword>
<keyword evidence="2" id="KW-0349">Heme</keyword>
<feature type="domain" description="Class III cytochrome C" evidence="7">
    <location>
        <begin position="36"/>
        <end position="118"/>
    </location>
</feature>
<comment type="caution">
    <text evidence="8">The sequence shown here is derived from an EMBL/GenBank/DDBJ whole genome shotgun (WGS) entry which is preliminary data.</text>
</comment>
<feature type="signal peptide" evidence="6">
    <location>
        <begin position="1"/>
        <end position="23"/>
    </location>
</feature>
<reference evidence="9" key="1">
    <citation type="journal article" date="2014" name="FEMS Microbiol. Lett.">
        <title>Draft Genomic DNA Sequence of the Facultatively Methylotrophic Bacterium Acidomonas methanolica type strain MB58.</title>
        <authorList>
            <person name="Higashiura N."/>
            <person name="Hadano H."/>
            <person name="Hirakawa H."/>
            <person name="Matsutani M."/>
            <person name="Takabe S."/>
            <person name="Matsushita K."/>
            <person name="Azuma Y."/>
        </authorList>
    </citation>
    <scope>NUCLEOTIDE SEQUENCE [LARGE SCALE GENOMIC DNA]</scope>
    <source>
        <strain evidence="9">MB58</strain>
    </source>
</reference>
<keyword evidence="1" id="KW-0813">Transport</keyword>
<dbReference type="RefSeq" id="WP_052512045.1">
    <property type="nucleotide sequence ID" value="NZ_BAND01000085.1"/>
</dbReference>
<dbReference type="GO" id="GO:0009055">
    <property type="term" value="F:electron transfer activity"/>
    <property type="evidence" value="ECO:0007669"/>
    <property type="project" value="InterPro"/>
</dbReference>
<keyword evidence="3" id="KW-0479">Metal-binding</keyword>
<dbReference type="EMBL" id="BAND01000085">
    <property type="protein sequence ID" value="GAJ29922.1"/>
    <property type="molecule type" value="Genomic_DNA"/>
</dbReference>
<organism evidence="8 9">
    <name type="scientific">Acidomonas methanolica NBRC 104435</name>
    <dbReference type="NCBI Taxonomy" id="1231351"/>
    <lineage>
        <taxon>Bacteria</taxon>
        <taxon>Pseudomonadati</taxon>
        <taxon>Pseudomonadota</taxon>
        <taxon>Alphaproteobacteria</taxon>
        <taxon>Acetobacterales</taxon>
        <taxon>Acetobacteraceae</taxon>
        <taxon>Acidomonas</taxon>
    </lineage>
</organism>
<evidence type="ECO:0000259" key="7">
    <source>
        <dbReference type="Pfam" id="PF02085"/>
    </source>
</evidence>
<accession>A0A023D6X9</accession>
<protein>
    <submittedName>
        <fullName evidence="8">Cytochrome c</fullName>
    </submittedName>
</protein>
<keyword evidence="4" id="KW-0249">Electron transport</keyword>
<name>A0A023D6X9_ACIMT</name>
<proteinExistence type="predicted"/>
<reference evidence="8 9" key="2">
    <citation type="journal article" date="2014" name="FEMS Microbiol. Lett.">
        <title>Draft genomic DNA sequence of the facultatively methylotrophic bacterium Acidomonas methanolica type strain MB58.</title>
        <authorList>
            <person name="Higashiura N."/>
            <person name="Hadano H."/>
            <person name="Hirakawa H."/>
            <person name="Matsutani M."/>
            <person name="Takabe S."/>
            <person name="Matsushita K."/>
            <person name="Azuma Y."/>
        </authorList>
    </citation>
    <scope>NUCLEOTIDE SEQUENCE [LARGE SCALE GENOMIC DNA]</scope>
    <source>
        <strain evidence="8 9">MB58</strain>
    </source>
</reference>
<evidence type="ECO:0000256" key="3">
    <source>
        <dbReference type="ARBA" id="ARBA00022723"/>
    </source>
</evidence>
<evidence type="ECO:0000256" key="2">
    <source>
        <dbReference type="ARBA" id="ARBA00022617"/>
    </source>
</evidence>
<dbReference type="GO" id="GO:0020037">
    <property type="term" value="F:heme binding"/>
    <property type="evidence" value="ECO:0007669"/>
    <property type="project" value="InterPro"/>
</dbReference>